<comment type="caution">
    <text evidence="2">The sequence shown here is derived from an EMBL/GenBank/DDBJ whole genome shotgun (WGS) entry which is preliminary data.</text>
</comment>
<feature type="signal peptide" evidence="1">
    <location>
        <begin position="1"/>
        <end position="22"/>
    </location>
</feature>
<feature type="chain" id="PRO_5045805517" evidence="1">
    <location>
        <begin position="23"/>
        <end position="291"/>
    </location>
</feature>
<reference evidence="2 3" key="1">
    <citation type="submission" date="2023-06" db="EMBL/GenBank/DDBJ databases">
        <title>Alkalimonas sp., MEB004 an alkaliphilic bacterium isolated from Lonar Lake, India.</title>
        <authorList>
            <person name="Joshi A."/>
            <person name="Thite S."/>
        </authorList>
    </citation>
    <scope>NUCLEOTIDE SEQUENCE [LARGE SCALE GENOMIC DNA]</scope>
    <source>
        <strain evidence="2 3">MEB004</strain>
    </source>
</reference>
<proteinExistence type="predicted"/>
<evidence type="ECO:0000313" key="3">
    <source>
        <dbReference type="Proteomes" id="UP001339167"/>
    </source>
</evidence>
<dbReference type="Proteomes" id="UP001339167">
    <property type="component" value="Unassembled WGS sequence"/>
</dbReference>
<keyword evidence="3" id="KW-1185">Reference proteome</keyword>
<accession>A0ABU7JEZ7</accession>
<evidence type="ECO:0000313" key="2">
    <source>
        <dbReference type="EMBL" id="MEE2023725.1"/>
    </source>
</evidence>
<protein>
    <submittedName>
        <fullName evidence="2">Uncharacterized protein</fullName>
    </submittedName>
</protein>
<keyword evidence="1" id="KW-0732">Signal</keyword>
<dbReference type="EMBL" id="JAUGZK010000003">
    <property type="protein sequence ID" value="MEE2023725.1"/>
    <property type="molecule type" value="Genomic_DNA"/>
</dbReference>
<sequence length="291" mass="32357">MKIIILAFLVFCMVMLSPASMAQTRQQTPFDVAELLVQGASADEIFQRAVGSTIRVEPEYLGVRFYNTNTNTELANDDIRVLMGPLRQDGAYQVIEIALALSSNRLGLNQSQLEQLVDAAFIATMRRPPEYISIEFYDTRVGPSGTGGGPSGRVPDALYIEAGVKATDSQSESFHQAIQESHELVASLLPVAEDELRNLLRALDIKIERRDGYIALPAMAAARSKDGLEHILNAKRTELEVQFGVSHIEHIDWRMSEPSPGVYFMIEVGYYVGPAATLRELEREMDGVFYR</sequence>
<organism evidence="2 3">
    <name type="scientific">Alkalimonas mucilaginosa</name>
    <dbReference type="NCBI Taxonomy" id="3057676"/>
    <lineage>
        <taxon>Bacteria</taxon>
        <taxon>Pseudomonadati</taxon>
        <taxon>Pseudomonadota</taxon>
        <taxon>Gammaproteobacteria</taxon>
        <taxon>Alkalimonas</taxon>
    </lineage>
</organism>
<gene>
    <name evidence="2" type="ORF">QWF21_05655</name>
</gene>
<evidence type="ECO:0000256" key="1">
    <source>
        <dbReference type="SAM" id="SignalP"/>
    </source>
</evidence>
<name>A0ABU7JEZ7_9GAMM</name>
<dbReference type="RefSeq" id="WP_330087076.1">
    <property type="nucleotide sequence ID" value="NZ_JAUGZK010000003.1"/>
</dbReference>